<name>A0A5N5X4P2_9EURO</name>
<gene>
    <name evidence="1" type="ORF">BDV29DRAFT_104128</name>
</gene>
<sequence>MIYHDIKLAPPLFGIPVTARWVTAGALPSMAGKRHFLLYSITHYLLPQFALSRLKSGSRRNMRLLSLVATSQEYKDRERYYSVLEKDAPANATWVLYILDVRRSPVKGRSTNYGRSMSTSKMHLKVFQNLFSHFPCTITLGGIFKLYRMYRYVFINID</sequence>
<reference evidence="1 2" key="1">
    <citation type="submission" date="2019-04" db="EMBL/GenBank/DDBJ databases">
        <title>Friends and foes A comparative genomics study of 23 Aspergillus species from section Flavi.</title>
        <authorList>
            <consortium name="DOE Joint Genome Institute"/>
            <person name="Kjaerbolling I."/>
            <person name="Vesth T."/>
            <person name="Frisvad J.C."/>
            <person name="Nybo J.L."/>
            <person name="Theobald S."/>
            <person name="Kildgaard S."/>
            <person name="Isbrandt T."/>
            <person name="Kuo A."/>
            <person name="Sato A."/>
            <person name="Lyhne E.K."/>
            <person name="Kogle M.E."/>
            <person name="Wiebenga A."/>
            <person name="Kun R.S."/>
            <person name="Lubbers R.J."/>
            <person name="Makela M.R."/>
            <person name="Barry K."/>
            <person name="Chovatia M."/>
            <person name="Clum A."/>
            <person name="Daum C."/>
            <person name="Haridas S."/>
            <person name="He G."/>
            <person name="LaButti K."/>
            <person name="Lipzen A."/>
            <person name="Mondo S."/>
            <person name="Riley R."/>
            <person name="Salamov A."/>
            <person name="Simmons B.A."/>
            <person name="Magnuson J.K."/>
            <person name="Henrissat B."/>
            <person name="Mortensen U.H."/>
            <person name="Larsen T.O."/>
            <person name="Devries R.P."/>
            <person name="Grigoriev I.V."/>
            <person name="Machida M."/>
            <person name="Baker S.E."/>
            <person name="Andersen M.R."/>
        </authorList>
    </citation>
    <scope>NUCLEOTIDE SEQUENCE [LARGE SCALE GENOMIC DNA]</scope>
    <source>
        <strain evidence="1 2">CBS 151.66</strain>
    </source>
</reference>
<evidence type="ECO:0000313" key="2">
    <source>
        <dbReference type="Proteomes" id="UP000326565"/>
    </source>
</evidence>
<proteinExistence type="predicted"/>
<dbReference type="EMBL" id="ML732191">
    <property type="protein sequence ID" value="KAB8075639.1"/>
    <property type="molecule type" value="Genomic_DNA"/>
</dbReference>
<accession>A0A5N5X4P2</accession>
<organism evidence="1 2">
    <name type="scientific">Aspergillus leporis</name>
    <dbReference type="NCBI Taxonomy" id="41062"/>
    <lineage>
        <taxon>Eukaryota</taxon>
        <taxon>Fungi</taxon>
        <taxon>Dikarya</taxon>
        <taxon>Ascomycota</taxon>
        <taxon>Pezizomycotina</taxon>
        <taxon>Eurotiomycetes</taxon>
        <taxon>Eurotiomycetidae</taxon>
        <taxon>Eurotiales</taxon>
        <taxon>Aspergillaceae</taxon>
        <taxon>Aspergillus</taxon>
        <taxon>Aspergillus subgen. Circumdati</taxon>
    </lineage>
</organism>
<evidence type="ECO:0000313" key="1">
    <source>
        <dbReference type="EMBL" id="KAB8075639.1"/>
    </source>
</evidence>
<dbReference type="AlphaFoldDB" id="A0A5N5X4P2"/>
<protein>
    <submittedName>
        <fullName evidence="1">Uncharacterized protein</fullName>
    </submittedName>
</protein>
<keyword evidence="2" id="KW-1185">Reference proteome</keyword>
<dbReference type="Proteomes" id="UP000326565">
    <property type="component" value="Unassembled WGS sequence"/>
</dbReference>